<accession>A0ABM5Z3C7</accession>
<name>A0ABM5Z3C7_9BURK</name>
<dbReference type="InterPro" id="IPR056974">
    <property type="entry name" value="Tail_Gp41-like"/>
</dbReference>
<dbReference type="RefSeq" id="WP_062113111.1">
    <property type="nucleotide sequence ID" value="NZ_CP013236.1"/>
</dbReference>
<protein>
    <submittedName>
        <fullName evidence="1">Mu-like prophage FluMu gp41 family protein</fullName>
    </submittedName>
</protein>
<gene>
    <name evidence="1" type="ORF">CPter291_1405</name>
</gene>
<dbReference type="EMBL" id="CP013236">
    <property type="protein sequence ID" value="AMP13679.1"/>
    <property type="molecule type" value="Genomic_DNA"/>
</dbReference>
<organism evidence="1 2">
    <name type="scientific">Collimonas pratensis</name>
    <dbReference type="NCBI Taxonomy" id="279113"/>
    <lineage>
        <taxon>Bacteria</taxon>
        <taxon>Pseudomonadati</taxon>
        <taxon>Pseudomonadota</taxon>
        <taxon>Betaproteobacteria</taxon>
        <taxon>Burkholderiales</taxon>
        <taxon>Oxalobacteraceae</taxon>
        <taxon>Collimonas</taxon>
    </lineage>
</organism>
<evidence type="ECO:0000313" key="2">
    <source>
        <dbReference type="Proteomes" id="UP000074914"/>
    </source>
</evidence>
<keyword evidence="2" id="KW-1185">Reference proteome</keyword>
<sequence length="103" mass="11374">MSTYTDKFKKGMKVGKDVHMDFELREMTTDDMLDAEMEVSAGKPLNFSAALASLQLVRVGTYEGPFTLKMVKALHPDDFNALRAGLNEVAKLGEESSPSKKTD</sequence>
<proteinExistence type="predicted"/>
<dbReference type="Pfam" id="PF23746">
    <property type="entry name" value="Gp41_Mu"/>
    <property type="match status" value="1"/>
</dbReference>
<dbReference type="Proteomes" id="UP000074914">
    <property type="component" value="Chromosome"/>
</dbReference>
<reference evidence="1 2" key="1">
    <citation type="submission" date="2015-11" db="EMBL/GenBank/DDBJ databases">
        <title>Exploring the genomic traits of fungus-feeding bacterial genus Collimonas.</title>
        <authorList>
            <person name="Song C."/>
            <person name="Schmidt R."/>
            <person name="de Jager V."/>
            <person name="Krzyzanowska D."/>
            <person name="Jongedijk E."/>
            <person name="Cankar K."/>
            <person name="Beekwilder J."/>
            <person name="van Veen A."/>
            <person name="de Boer W."/>
            <person name="van Veen J.A."/>
            <person name="Garbeva P."/>
        </authorList>
    </citation>
    <scope>NUCLEOTIDE SEQUENCE [LARGE SCALE GENOMIC DNA]</scope>
    <source>
        <strain evidence="1 2">Ter291</strain>
    </source>
</reference>
<evidence type="ECO:0000313" key="1">
    <source>
        <dbReference type="EMBL" id="AMP13679.1"/>
    </source>
</evidence>